<reference evidence="1 2" key="1">
    <citation type="submission" date="2018-04" db="EMBL/GenBank/DDBJ databases">
        <authorList>
            <person name="Li G."/>
            <person name="Du W."/>
            <person name="Bai Y."/>
        </authorList>
    </citation>
    <scope>NUCLEOTIDE SEQUENCE [LARGE SCALE GENOMIC DNA]</scope>
    <source>
        <strain evidence="1 2">YYYZ-3</strain>
    </source>
</reference>
<evidence type="ECO:0000313" key="2">
    <source>
        <dbReference type="Proteomes" id="UP001318401"/>
    </source>
</evidence>
<evidence type="ECO:0000313" key="1">
    <source>
        <dbReference type="EMBL" id="NPT30110.1"/>
    </source>
</evidence>
<accession>A0ABX2B7N2</accession>
<dbReference type="Proteomes" id="UP001318401">
    <property type="component" value="Unassembled WGS sequence"/>
</dbReference>
<sequence length="190" mass="22011">MATSYINERTAEYYLVPALKRILEKDFYDVAPVFPWLSREFSKISKELHNSDKFSLLAMFPRRPKVGLDECRTIYATINSELEEFCEVCEQYDVPVIAGCSNASTFWNLSRGDDVVWLDIRHPGLDSYLNLISHSAARLREQDVRALARRSPSLDIESFEELVRSARASEPHRMYGSLYKPVYFLMRGAR</sequence>
<proteinExistence type="predicted"/>
<organism evidence="1 2">
    <name type="scientific">Vreelandella venusta</name>
    <dbReference type="NCBI Taxonomy" id="44935"/>
    <lineage>
        <taxon>Bacteria</taxon>
        <taxon>Pseudomonadati</taxon>
        <taxon>Pseudomonadota</taxon>
        <taxon>Gammaproteobacteria</taxon>
        <taxon>Oceanospirillales</taxon>
        <taxon>Halomonadaceae</taxon>
        <taxon>Vreelandella</taxon>
    </lineage>
</organism>
<gene>
    <name evidence="1" type="ORF">DDR56_05930</name>
</gene>
<comment type="caution">
    <text evidence="1">The sequence shown here is derived from an EMBL/GenBank/DDBJ whole genome shotgun (WGS) entry which is preliminary data.</text>
</comment>
<name>A0ABX2B7N2_9GAMM</name>
<keyword evidence="2" id="KW-1185">Reference proteome</keyword>
<dbReference type="EMBL" id="QDKN01000002">
    <property type="protein sequence ID" value="NPT30110.1"/>
    <property type="molecule type" value="Genomic_DNA"/>
</dbReference>
<protein>
    <submittedName>
        <fullName evidence="1">Uncharacterized protein</fullName>
    </submittedName>
</protein>